<dbReference type="AlphaFoldDB" id="A0A131YAY7"/>
<evidence type="ECO:0000256" key="12">
    <source>
        <dbReference type="RuleBase" id="RU367080"/>
    </source>
</evidence>
<feature type="domain" description="RTR1-type" evidence="15">
    <location>
        <begin position="51"/>
        <end position="134"/>
    </location>
</feature>
<feature type="region of interest" description="Disordered" evidence="14">
    <location>
        <begin position="149"/>
        <end position="184"/>
    </location>
</feature>
<keyword evidence="4 12" id="KW-0863">Zinc-finger</keyword>
<evidence type="ECO:0000256" key="9">
    <source>
        <dbReference type="ARBA" id="ARBA00047761"/>
    </source>
</evidence>
<dbReference type="InterPro" id="IPR039693">
    <property type="entry name" value="Rtr1/RPAP2"/>
</dbReference>
<keyword evidence="7 12" id="KW-0904">Protein phosphatase</keyword>
<organism evidence="16">
    <name type="scientific">Ixodes ricinus</name>
    <name type="common">Common tick</name>
    <name type="synonym">Acarus ricinus</name>
    <dbReference type="NCBI Taxonomy" id="34613"/>
    <lineage>
        <taxon>Eukaryota</taxon>
        <taxon>Metazoa</taxon>
        <taxon>Ecdysozoa</taxon>
        <taxon>Arthropoda</taxon>
        <taxon>Chelicerata</taxon>
        <taxon>Arachnida</taxon>
        <taxon>Acari</taxon>
        <taxon>Parasitiformes</taxon>
        <taxon>Ixodida</taxon>
        <taxon>Ixodoidea</taxon>
        <taxon>Ixodidae</taxon>
        <taxon>Ixodinae</taxon>
        <taxon>Ixodes</taxon>
    </lineage>
</organism>
<evidence type="ECO:0000256" key="5">
    <source>
        <dbReference type="ARBA" id="ARBA00022801"/>
    </source>
</evidence>
<name>A0A131YAY7_IXORI</name>
<evidence type="ECO:0000256" key="4">
    <source>
        <dbReference type="ARBA" id="ARBA00022771"/>
    </source>
</evidence>
<feature type="region of interest" description="Disordered" evidence="14">
    <location>
        <begin position="213"/>
        <end position="302"/>
    </location>
</feature>
<sequence length="578" mass="65467">MDKPKPGASKVSDRREAILKTIERRDACKKRAAQIVEDMLEAPLSEEWVLSVLHHLSQQDYQDAAEERAIVLLCGYPLCNNKIPQVPKQKYHICVKSKKVYDITYRKQFCSDTCYRASNFLKAQLWDGPLWLRDEADTLGKYTLYQDRRHQPRSDGRGDAIDLGHRRITKKEATEDVEVEKPESKELLKPTKIVTPYVSADALKKLAQDIDSMSLGNSADSPDVRERQEQKAQLSSPEHPAEDEPPTAASRQPGLAPTAPKRSILKSPASNHRSWLSMLESEKRQAPEPSSRSEGSAPSAAEDAEKILRQWVTDDTVEMLVGKEAARDFRERHQTFDERTRAERYREMYAKLCRKLDEEEKLEEEWEKSLLDSDDDSDEGEARTIMPTAPMPTIEELAADPIVERLEVREREDGRLSLGSADVSGGDVPGKKAARANQRMKSARPKSNADAPPAENDAFLPIVDSRAQNVHRRRIVLDRLKKLLPDILDLLYLDLSEISPDLTEMVVTFRLAADNVTFKMEIWTYIAACLLMMLSRRCPALDSAMKSEEPRRKFSLFLLEMGTSMDAVATLADKLLVP</sequence>
<protein>
    <recommendedName>
        <fullName evidence="12">RNA polymerase II subunit B1 CTD phosphatase RPAP2 homolog</fullName>
        <ecNumber evidence="12">3.1.3.16</ecNumber>
    </recommendedName>
</protein>
<reference evidence="16" key="1">
    <citation type="submission" date="2016-02" db="EMBL/GenBank/DDBJ databases">
        <title>RNAseq analyses of the midgut from blood- or serum-fed Ixodes ricinus ticks.</title>
        <authorList>
            <person name="Perner J."/>
            <person name="Provaznik J."/>
            <person name="Schrenkova J."/>
            <person name="Urbanova V."/>
            <person name="Ribeiro J.M."/>
            <person name="Kopacek P."/>
        </authorList>
    </citation>
    <scope>NUCLEOTIDE SEQUENCE</scope>
    <source>
        <tissue evidence="16">Gut</tissue>
    </source>
</reference>
<evidence type="ECO:0000256" key="7">
    <source>
        <dbReference type="ARBA" id="ARBA00022912"/>
    </source>
</evidence>
<dbReference type="PROSITE" id="PS51479">
    <property type="entry name" value="ZF_RTR1"/>
    <property type="match status" value="1"/>
</dbReference>
<keyword evidence="8 12" id="KW-0539">Nucleus</keyword>
<dbReference type="PANTHER" id="PTHR14732:SF0">
    <property type="entry name" value="RNA POLYMERASE II SUBUNIT B1 CTD PHOSPHATASE RPAP2-RELATED"/>
    <property type="match status" value="1"/>
</dbReference>
<dbReference type="GO" id="GO:0008420">
    <property type="term" value="F:RNA polymerase II CTD heptapeptide repeat phosphatase activity"/>
    <property type="evidence" value="ECO:0007669"/>
    <property type="project" value="UniProtKB-UniRule"/>
</dbReference>
<evidence type="ECO:0000256" key="1">
    <source>
        <dbReference type="ARBA" id="ARBA00004123"/>
    </source>
</evidence>
<dbReference type="InterPro" id="IPR038534">
    <property type="entry name" value="Rtr1/RPAP2_sf"/>
</dbReference>
<comment type="catalytic activity">
    <reaction evidence="10 12">
        <text>O-phospho-L-threonyl-[protein] + H2O = L-threonyl-[protein] + phosphate</text>
        <dbReference type="Rhea" id="RHEA:47004"/>
        <dbReference type="Rhea" id="RHEA-COMP:11060"/>
        <dbReference type="Rhea" id="RHEA-COMP:11605"/>
        <dbReference type="ChEBI" id="CHEBI:15377"/>
        <dbReference type="ChEBI" id="CHEBI:30013"/>
        <dbReference type="ChEBI" id="CHEBI:43474"/>
        <dbReference type="ChEBI" id="CHEBI:61977"/>
        <dbReference type="EC" id="3.1.3.16"/>
    </reaction>
</comment>
<dbReference type="Pfam" id="PF04181">
    <property type="entry name" value="RPAP2_Rtr1"/>
    <property type="match status" value="1"/>
</dbReference>
<dbReference type="Gene3D" id="1.25.40.820">
    <property type="match status" value="1"/>
</dbReference>
<evidence type="ECO:0000256" key="8">
    <source>
        <dbReference type="ARBA" id="ARBA00023242"/>
    </source>
</evidence>
<keyword evidence="6 12" id="KW-0862">Zinc</keyword>
<evidence type="ECO:0000256" key="11">
    <source>
        <dbReference type="PROSITE-ProRule" id="PRU00812"/>
    </source>
</evidence>
<keyword evidence="3 12" id="KW-0479">Metal-binding</keyword>
<comment type="catalytic activity">
    <reaction evidence="9 12">
        <text>O-phospho-L-seryl-[protein] + H2O = L-seryl-[protein] + phosphate</text>
        <dbReference type="Rhea" id="RHEA:20629"/>
        <dbReference type="Rhea" id="RHEA-COMP:9863"/>
        <dbReference type="Rhea" id="RHEA-COMP:11604"/>
        <dbReference type="ChEBI" id="CHEBI:15377"/>
        <dbReference type="ChEBI" id="CHEBI:29999"/>
        <dbReference type="ChEBI" id="CHEBI:43474"/>
        <dbReference type="ChEBI" id="CHEBI:83421"/>
        <dbReference type="EC" id="3.1.3.16"/>
    </reaction>
</comment>
<dbReference type="PANTHER" id="PTHR14732">
    <property type="entry name" value="RNA POLYMERASE II SUBUNIT B1 CTD PHOSPHATASE RPAP2-RELATED"/>
    <property type="match status" value="1"/>
</dbReference>
<dbReference type="GO" id="GO:0043175">
    <property type="term" value="F:RNA polymerase core enzyme binding"/>
    <property type="evidence" value="ECO:0007669"/>
    <property type="project" value="UniProtKB-UniRule"/>
</dbReference>
<evidence type="ECO:0000259" key="15">
    <source>
        <dbReference type="PROSITE" id="PS51479"/>
    </source>
</evidence>
<evidence type="ECO:0000256" key="2">
    <source>
        <dbReference type="ARBA" id="ARBA00005676"/>
    </source>
</evidence>
<dbReference type="GO" id="GO:0005634">
    <property type="term" value="C:nucleus"/>
    <property type="evidence" value="ECO:0007669"/>
    <property type="project" value="UniProtKB-SubCell"/>
</dbReference>
<keyword evidence="13" id="KW-0175">Coiled coil</keyword>
<feature type="region of interest" description="Disordered" evidence="14">
    <location>
        <begin position="413"/>
        <end position="456"/>
    </location>
</feature>
<accession>A0A131YAY7</accession>
<feature type="coiled-coil region" evidence="13">
    <location>
        <begin position="342"/>
        <end position="369"/>
    </location>
</feature>
<comment type="subcellular location">
    <subcellularLocation>
        <location evidence="1 12">Nucleus</location>
    </subcellularLocation>
</comment>
<evidence type="ECO:0000313" key="16">
    <source>
        <dbReference type="EMBL" id="JAP75665.1"/>
    </source>
</evidence>
<evidence type="ECO:0000256" key="3">
    <source>
        <dbReference type="ARBA" id="ARBA00022723"/>
    </source>
</evidence>
<proteinExistence type="evidence at transcript level"/>
<evidence type="ECO:0000256" key="13">
    <source>
        <dbReference type="SAM" id="Coils"/>
    </source>
</evidence>
<dbReference type="GO" id="GO:0005737">
    <property type="term" value="C:cytoplasm"/>
    <property type="evidence" value="ECO:0007669"/>
    <property type="project" value="TreeGrafter"/>
</dbReference>
<evidence type="ECO:0000256" key="14">
    <source>
        <dbReference type="SAM" id="MobiDB-lite"/>
    </source>
</evidence>
<dbReference type="EMBL" id="GEFM01000131">
    <property type="protein sequence ID" value="JAP75665.1"/>
    <property type="molecule type" value="mRNA"/>
</dbReference>
<evidence type="ECO:0000256" key="10">
    <source>
        <dbReference type="ARBA" id="ARBA00048336"/>
    </source>
</evidence>
<dbReference type="InterPro" id="IPR007308">
    <property type="entry name" value="Rtr1/RPAP2_dom"/>
</dbReference>
<dbReference type="GO" id="GO:0008270">
    <property type="term" value="F:zinc ion binding"/>
    <property type="evidence" value="ECO:0007669"/>
    <property type="project" value="UniProtKB-KW"/>
</dbReference>
<evidence type="ECO:0000256" key="6">
    <source>
        <dbReference type="ARBA" id="ARBA00022833"/>
    </source>
</evidence>
<dbReference type="EC" id="3.1.3.16" evidence="12"/>
<keyword evidence="5 12" id="KW-0378">Hydrolase</keyword>
<comment type="function">
    <text evidence="12">Putative RNA polymerase II subunit B1 C-terminal domain (CTD) phosphatase involved in RNA polymerase II transcription regulation.</text>
</comment>
<comment type="similarity">
    <text evidence="2 11 12">Belongs to the RPAP2 family.</text>
</comment>